<keyword evidence="1" id="KW-1133">Transmembrane helix</keyword>
<accession>A0A518ICX1</accession>
<dbReference type="KEGG" id="gfm:Enr17x_29340"/>
<feature type="transmembrane region" description="Helical" evidence="1">
    <location>
        <begin position="6"/>
        <end position="22"/>
    </location>
</feature>
<evidence type="ECO:0000256" key="1">
    <source>
        <dbReference type="SAM" id="Phobius"/>
    </source>
</evidence>
<dbReference type="AlphaFoldDB" id="A0A518ICX1"/>
<evidence type="ECO:0000313" key="3">
    <source>
        <dbReference type="Proteomes" id="UP000318313"/>
    </source>
</evidence>
<proteinExistence type="predicted"/>
<protein>
    <submittedName>
        <fullName evidence="2">Uncharacterized protein</fullName>
    </submittedName>
</protein>
<keyword evidence="1" id="KW-0812">Transmembrane</keyword>
<dbReference type="Proteomes" id="UP000318313">
    <property type="component" value="Chromosome"/>
</dbReference>
<gene>
    <name evidence="2" type="ORF">Enr17x_29340</name>
</gene>
<keyword evidence="1" id="KW-0472">Membrane</keyword>
<reference evidence="2 3" key="1">
    <citation type="submission" date="2019-03" db="EMBL/GenBank/DDBJ databases">
        <title>Deep-cultivation of Planctomycetes and their phenomic and genomic characterization uncovers novel biology.</title>
        <authorList>
            <person name="Wiegand S."/>
            <person name="Jogler M."/>
            <person name="Boedeker C."/>
            <person name="Pinto D."/>
            <person name="Vollmers J."/>
            <person name="Rivas-Marin E."/>
            <person name="Kohn T."/>
            <person name="Peeters S.H."/>
            <person name="Heuer A."/>
            <person name="Rast P."/>
            <person name="Oberbeckmann S."/>
            <person name="Bunk B."/>
            <person name="Jeske O."/>
            <person name="Meyerdierks A."/>
            <person name="Storesund J.E."/>
            <person name="Kallscheuer N."/>
            <person name="Luecker S."/>
            <person name="Lage O.M."/>
            <person name="Pohl T."/>
            <person name="Merkel B.J."/>
            <person name="Hornburger P."/>
            <person name="Mueller R.-W."/>
            <person name="Bruemmer F."/>
            <person name="Labrenz M."/>
            <person name="Spormann A.M."/>
            <person name="Op den Camp H."/>
            <person name="Overmann J."/>
            <person name="Amann R."/>
            <person name="Jetten M.S.M."/>
            <person name="Mascher T."/>
            <person name="Medema M.H."/>
            <person name="Devos D.P."/>
            <person name="Kaster A.-K."/>
            <person name="Ovreas L."/>
            <person name="Rohde M."/>
            <person name="Galperin M.Y."/>
            <person name="Jogler C."/>
        </authorList>
    </citation>
    <scope>NUCLEOTIDE SEQUENCE [LARGE SCALE GENOMIC DNA]</scope>
    <source>
        <strain evidence="2 3">Enr17</strain>
    </source>
</reference>
<sequence length="89" mass="10648">MAESFNYIEIVLWSLFGFVMLLKSRDSNPNQIHIFYLSSIAFFIFAMSDYIEIQTGAWWKPWWLFAMKASCVITFLFCIFKYFKTKSKV</sequence>
<evidence type="ECO:0000313" key="2">
    <source>
        <dbReference type="EMBL" id="QDV50889.1"/>
    </source>
</evidence>
<feature type="transmembrane region" description="Helical" evidence="1">
    <location>
        <begin position="34"/>
        <end position="51"/>
    </location>
</feature>
<dbReference type="EMBL" id="CP037452">
    <property type="protein sequence ID" value="QDV50889.1"/>
    <property type="molecule type" value="Genomic_DNA"/>
</dbReference>
<organism evidence="2 3">
    <name type="scientific">Gimesia fumaroli</name>
    <dbReference type="NCBI Taxonomy" id="2527976"/>
    <lineage>
        <taxon>Bacteria</taxon>
        <taxon>Pseudomonadati</taxon>
        <taxon>Planctomycetota</taxon>
        <taxon>Planctomycetia</taxon>
        <taxon>Planctomycetales</taxon>
        <taxon>Planctomycetaceae</taxon>
        <taxon>Gimesia</taxon>
    </lineage>
</organism>
<name>A0A518ICX1_9PLAN</name>
<feature type="transmembrane region" description="Helical" evidence="1">
    <location>
        <begin position="63"/>
        <end position="83"/>
    </location>
</feature>
<keyword evidence="3" id="KW-1185">Reference proteome</keyword>